<evidence type="ECO:0000313" key="2">
    <source>
        <dbReference type="EMBL" id="MBP1920395.1"/>
    </source>
</evidence>
<organism evidence="2 3">
    <name type="scientific">Youngiibacter multivorans</name>
    <dbReference type="NCBI Taxonomy" id="937251"/>
    <lineage>
        <taxon>Bacteria</taxon>
        <taxon>Bacillati</taxon>
        <taxon>Bacillota</taxon>
        <taxon>Clostridia</taxon>
        <taxon>Eubacteriales</taxon>
        <taxon>Clostridiaceae</taxon>
        <taxon>Youngiibacter</taxon>
    </lineage>
</organism>
<name>A0ABS4G747_9CLOT</name>
<keyword evidence="1" id="KW-0472">Membrane</keyword>
<proteinExistence type="predicted"/>
<reference evidence="2 3" key="1">
    <citation type="submission" date="2021-03" db="EMBL/GenBank/DDBJ databases">
        <title>Genomic Encyclopedia of Type Strains, Phase IV (KMG-IV): sequencing the most valuable type-strain genomes for metagenomic binning, comparative biology and taxonomic classification.</title>
        <authorList>
            <person name="Goeker M."/>
        </authorList>
    </citation>
    <scope>NUCLEOTIDE SEQUENCE [LARGE SCALE GENOMIC DNA]</scope>
    <source>
        <strain evidence="2 3">DSM 6139</strain>
    </source>
</reference>
<sequence length="32" mass="3387">MGFVVISISMLCSIIVVCTMIIVDAIKSNSAK</sequence>
<evidence type="ECO:0000313" key="3">
    <source>
        <dbReference type="Proteomes" id="UP001519271"/>
    </source>
</evidence>
<evidence type="ECO:0008006" key="4">
    <source>
        <dbReference type="Google" id="ProtNLM"/>
    </source>
</evidence>
<feature type="transmembrane region" description="Helical" evidence="1">
    <location>
        <begin position="6"/>
        <end position="26"/>
    </location>
</feature>
<protein>
    <recommendedName>
        <fullName evidence="4">YnhF family membrane protein</fullName>
    </recommendedName>
</protein>
<keyword evidence="3" id="KW-1185">Reference proteome</keyword>
<keyword evidence="1" id="KW-1133">Transmembrane helix</keyword>
<keyword evidence="1" id="KW-0812">Transmembrane</keyword>
<dbReference type="EMBL" id="JAGGKC010000029">
    <property type="protein sequence ID" value="MBP1920395.1"/>
    <property type="molecule type" value="Genomic_DNA"/>
</dbReference>
<comment type="caution">
    <text evidence="2">The sequence shown here is derived from an EMBL/GenBank/DDBJ whole genome shotgun (WGS) entry which is preliminary data.</text>
</comment>
<evidence type="ECO:0000256" key="1">
    <source>
        <dbReference type="SAM" id="Phobius"/>
    </source>
</evidence>
<accession>A0ABS4G747</accession>
<gene>
    <name evidence="2" type="ORF">J2Z34_002906</name>
</gene>
<dbReference type="Proteomes" id="UP001519271">
    <property type="component" value="Unassembled WGS sequence"/>
</dbReference>